<evidence type="ECO:0000256" key="6">
    <source>
        <dbReference type="ARBA" id="ARBA00022801"/>
    </source>
</evidence>
<dbReference type="EMBL" id="CP158374">
    <property type="protein sequence ID" value="XBX81084.1"/>
    <property type="molecule type" value="Genomic_DNA"/>
</dbReference>
<feature type="transmembrane region" description="Helical" evidence="12">
    <location>
        <begin position="135"/>
        <end position="154"/>
    </location>
</feature>
<gene>
    <name evidence="14" type="ORF">ABIQ69_10715</name>
</gene>
<dbReference type="CDD" id="cd23081">
    <property type="entry name" value="cpPDZ_EcRseP-like"/>
    <property type="match status" value="1"/>
</dbReference>
<evidence type="ECO:0000256" key="7">
    <source>
        <dbReference type="ARBA" id="ARBA00022833"/>
    </source>
</evidence>
<dbReference type="InterPro" id="IPR001478">
    <property type="entry name" value="PDZ"/>
</dbReference>
<dbReference type="PANTHER" id="PTHR42837">
    <property type="entry name" value="REGULATOR OF SIGMA-E PROTEASE RSEP"/>
    <property type="match status" value="1"/>
</dbReference>
<keyword evidence="7" id="KW-0862">Zinc</keyword>
<comment type="subcellular location">
    <subcellularLocation>
        <location evidence="2">Membrane</location>
        <topology evidence="2">Multi-pass membrane protein</topology>
    </subcellularLocation>
</comment>
<feature type="domain" description="PDZ" evidence="13">
    <location>
        <begin position="180"/>
        <end position="243"/>
    </location>
</feature>
<organism evidence="14">
    <name type="scientific">Agromyces sp. G08B096</name>
    <dbReference type="NCBI Taxonomy" id="3156399"/>
    <lineage>
        <taxon>Bacteria</taxon>
        <taxon>Bacillati</taxon>
        <taxon>Actinomycetota</taxon>
        <taxon>Actinomycetes</taxon>
        <taxon>Micrococcales</taxon>
        <taxon>Microbacteriaceae</taxon>
        <taxon>Agromyces</taxon>
    </lineage>
</organism>
<evidence type="ECO:0000256" key="2">
    <source>
        <dbReference type="ARBA" id="ARBA00004141"/>
    </source>
</evidence>
<evidence type="ECO:0000256" key="10">
    <source>
        <dbReference type="ARBA" id="ARBA00023136"/>
    </source>
</evidence>
<evidence type="ECO:0000259" key="13">
    <source>
        <dbReference type="PROSITE" id="PS50106"/>
    </source>
</evidence>
<dbReference type="PROSITE" id="PS50106">
    <property type="entry name" value="PDZ"/>
    <property type="match status" value="1"/>
</dbReference>
<feature type="compositionally biased region" description="Low complexity" evidence="11">
    <location>
        <begin position="179"/>
        <end position="193"/>
    </location>
</feature>
<keyword evidence="9" id="KW-0482">Metalloprotease</keyword>
<dbReference type="InterPro" id="IPR036034">
    <property type="entry name" value="PDZ_sf"/>
</dbReference>
<evidence type="ECO:0000256" key="1">
    <source>
        <dbReference type="ARBA" id="ARBA00001947"/>
    </source>
</evidence>
<comment type="similarity">
    <text evidence="3">Belongs to the peptidase M50B family.</text>
</comment>
<dbReference type="RefSeq" id="WP_350347108.1">
    <property type="nucleotide sequence ID" value="NZ_CP158374.1"/>
</dbReference>
<keyword evidence="4 14" id="KW-0645">Protease</keyword>
<keyword evidence="5 12" id="KW-0812">Transmembrane</keyword>
<feature type="transmembrane region" description="Helical" evidence="12">
    <location>
        <begin position="6"/>
        <end position="24"/>
    </location>
</feature>
<sequence length="441" mass="46022">MDSVLAFVIGVVIVAIGLAVSIGLHEIGHLVPAKLFGVKVTQYMIGFGPTIWSRRRGETVYGVKAIPFGGYISMIGMFPPAKGEQARADSTGFFRGLVQDARDSSAESIAPGDEHRAFYLLPVWKRIVVMFGGPFMNLVLGVVLFGVVVMGFGLPQTTTTVGSVSECALPATSERQTCEPGDPAAPGAAAGLEPGDRIVSIDGEPIGSWEESTAIIREHPGDEIVVVVERDGAERSLEVTPMLSERYALDADGQPVTDADGDPVTTEAGFVGIGPTVARVPQPVTEVLPAVGQQIAGVAGVIVNLPQRMIDIANAAFGPGERDPNGPMSVVGVGRAAGEVAATDQLPVVEKAAGLVGILASLNIALFVFNLIPLLPLDGGHIAGALWEAIRRGFAKLFRRPDPGPVDLAKMMPITLGVVVLLGGMSALLIYADIVKPVALF</sequence>
<dbReference type="InterPro" id="IPR004387">
    <property type="entry name" value="Pept_M50_Zn"/>
</dbReference>
<dbReference type="CDD" id="cd06163">
    <property type="entry name" value="S2P-M50_PDZ_RseP-like"/>
    <property type="match status" value="1"/>
</dbReference>
<evidence type="ECO:0000256" key="11">
    <source>
        <dbReference type="SAM" id="MobiDB-lite"/>
    </source>
</evidence>
<keyword evidence="10 12" id="KW-0472">Membrane</keyword>
<reference evidence="14" key="1">
    <citation type="submission" date="2024-05" db="EMBL/GenBank/DDBJ databases">
        <authorList>
            <person name="Yu L."/>
        </authorList>
    </citation>
    <scope>NUCLEOTIDE SEQUENCE</scope>
    <source>
        <strain evidence="14">G08B096</strain>
    </source>
</reference>
<comment type="cofactor">
    <cofactor evidence="1">
        <name>Zn(2+)</name>
        <dbReference type="ChEBI" id="CHEBI:29105"/>
    </cofactor>
</comment>
<keyword evidence="8 12" id="KW-1133">Transmembrane helix</keyword>
<dbReference type="PANTHER" id="PTHR42837:SF2">
    <property type="entry name" value="MEMBRANE METALLOPROTEASE ARASP2, CHLOROPLASTIC-RELATED"/>
    <property type="match status" value="1"/>
</dbReference>
<evidence type="ECO:0000256" key="12">
    <source>
        <dbReference type="SAM" id="Phobius"/>
    </source>
</evidence>
<feature type="transmembrane region" description="Helical" evidence="12">
    <location>
        <begin position="364"/>
        <end position="390"/>
    </location>
</feature>
<dbReference type="InterPro" id="IPR008915">
    <property type="entry name" value="Peptidase_M50"/>
</dbReference>
<evidence type="ECO:0000256" key="4">
    <source>
        <dbReference type="ARBA" id="ARBA00022670"/>
    </source>
</evidence>
<dbReference type="SMART" id="SM00228">
    <property type="entry name" value="PDZ"/>
    <property type="match status" value="1"/>
</dbReference>
<evidence type="ECO:0000256" key="5">
    <source>
        <dbReference type="ARBA" id="ARBA00022692"/>
    </source>
</evidence>
<dbReference type="Pfam" id="PF17820">
    <property type="entry name" value="PDZ_6"/>
    <property type="match status" value="1"/>
</dbReference>
<dbReference type="InterPro" id="IPR041489">
    <property type="entry name" value="PDZ_6"/>
</dbReference>
<name>A0AAU7W3P9_9MICO</name>
<evidence type="ECO:0000256" key="8">
    <source>
        <dbReference type="ARBA" id="ARBA00022989"/>
    </source>
</evidence>
<evidence type="ECO:0000256" key="3">
    <source>
        <dbReference type="ARBA" id="ARBA00007931"/>
    </source>
</evidence>
<protein>
    <submittedName>
        <fullName evidence="14">Site-2 protease family protein</fullName>
    </submittedName>
</protein>
<feature type="transmembrane region" description="Helical" evidence="12">
    <location>
        <begin position="411"/>
        <end position="432"/>
    </location>
</feature>
<dbReference type="GO" id="GO:0006508">
    <property type="term" value="P:proteolysis"/>
    <property type="evidence" value="ECO:0007669"/>
    <property type="project" value="UniProtKB-KW"/>
</dbReference>
<dbReference type="Gene3D" id="2.30.42.10">
    <property type="match status" value="1"/>
</dbReference>
<evidence type="ECO:0000256" key="9">
    <source>
        <dbReference type="ARBA" id="ARBA00023049"/>
    </source>
</evidence>
<dbReference type="SUPFAM" id="SSF50156">
    <property type="entry name" value="PDZ domain-like"/>
    <property type="match status" value="1"/>
</dbReference>
<evidence type="ECO:0000313" key="14">
    <source>
        <dbReference type="EMBL" id="XBX81084.1"/>
    </source>
</evidence>
<accession>A0AAU7W3P9</accession>
<proteinExistence type="inferred from homology"/>
<keyword evidence="6" id="KW-0378">Hydrolase</keyword>
<dbReference type="GO" id="GO:0016020">
    <property type="term" value="C:membrane"/>
    <property type="evidence" value="ECO:0007669"/>
    <property type="project" value="UniProtKB-SubCell"/>
</dbReference>
<feature type="region of interest" description="Disordered" evidence="11">
    <location>
        <begin position="174"/>
        <end position="193"/>
    </location>
</feature>
<dbReference type="GO" id="GO:0004222">
    <property type="term" value="F:metalloendopeptidase activity"/>
    <property type="evidence" value="ECO:0007669"/>
    <property type="project" value="InterPro"/>
</dbReference>
<dbReference type="AlphaFoldDB" id="A0AAU7W3P9"/>
<dbReference type="Pfam" id="PF02163">
    <property type="entry name" value="Peptidase_M50"/>
    <property type="match status" value="1"/>
</dbReference>